<comment type="caution">
    <text evidence="1">The sequence shown here is derived from an EMBL/GenBank/DDBJ whole genome shotgun (WGS) entry which is preliminary data.</text>
</comment>
<name>A0ABD5T6J5_9EURY</name>
<proteinExistence type="predicted"/>
<protein>
    <submittedName>
        <fullName evidence="1">Uncharacterized protein</fullName>
    </submittedName>
</protein>
<reference evidence="1 2" key="1">
    <citation type="journal article" date="2019" name="Int. J. Syst. Evol. Microbiol.">
        <title>The Global Catalogue of Microorganisms (GCM) 10K type strain sequencing project: providing services to taxonomists for standard genome sequencing and annotation.</title>
        <authorList>
            <consortium name="The Broad Institute Genomics Platform"/>
            <consortium name="The Broad Institute Genome Sequencing Center for Infectious Disease"/>
            <person name="Wu L."/>
            <person name="Ma J."/>
        </authorList>
    </citation>
    <scope>NUCLEOTIDE SEQUENCE [LARGE SCALE GENOMIC DNA]</scope>
    <source>
        <strain evidence="1 2">SYNS20</strain>
    </source>
</reference>
<dbReference type="Proteomes" id="UP001596443">
    <property type="component" value="Unassembled WGS sequence"/>
</dbReference>
<gene>
    <name evidence="1" type="ORF">ACFQFD_02185</name>
</gene>
<sequence length="271" mass="30869">MSELLSLGTELEFADYVDWNETTNIKDYEVVFVDLLDLEKRKDEFLHSYVPAGYKRQYNLPNPKDVLRLLTSGGDLIVCLPTTTSVKPSEDQEWEPEEPIPDDALIRPGTPILNLFSWLPFGLEVSDEPGKSVDEGSIDDGWKWYFDGQFSWEISFKNHIPDEDSVEYQFHSLVSNRYGEALAAEIMVKSKGGMLPTGSESNQGTVYLLPLVKTGHSFDDVAEKVVDNFYPEVDLETVGRHPDWLSEYAAPREKELLGKIRELKMNLRRNG</sequence>
<keyword evidence="2" id="KW-1185">Reference proteome</keyword>
<dbReference type="AlphaFoldDB" id="A0ABD5T6J5"/>
<organism evidence="1 2">
    <name type="scientific">Halobaculum halobium</name>
    <dbReference type="NCBI Taxonomy" id="3032281"/>
    <lineage>
        <taxon>Archaea</taxon>
        <taxon>Methanobacteriati</taxon>
        <taxon>Methanobacteriota</taxon>
        <taxon>Stenosarchaea group</taxon>
        <taxon>Halobacteria</taxon>
        <taxon>Halobacteriales</taxon>
        <taxon>Haloferacaceae</taxon>
        <taxon>Halobaculum</taxon>
    </lineage>
</organism>
<dbReference type="EMBL" id="JBHSWX010000002">
    <property type="protein sequence ID" value="MFC6784840.1"/>
    <property type="molecule type" value="Genomic_DNA"/>
</dbReference>
<dbReference type="RefSeq" id="WP_284063866.1">
    <property type="nucleotide sequence ID" value="NZ_CP126160.1"/>
</dbReference>
<dbReference type="GeneID" id="81211562"/>
<accession>A0ABD5T6J5</accession>
<evidence type="ECO:0000313" key="1">
    <source>
        <dbReference type="EMBL" id="MFC6784840.1"/>
    </source>
</evidence>
<evidence type="ECO:0000313" key="2">
    <source>
        <dbReference type="Proteomes" id="UP001596443"/>
    </source>
</evidence>